<sequence length="204" mass="21939">MPFRAAPRSRIMDVMDDGIRVGLLLVATPQLEDPNFKRTVVLVVEHDADGGTLGVVLNRPTEVPVDRILPPWAELVTGPPFVFQGGPVALDNALALARLPGDGEPLGWRGLDAAEVARVGLVDLDAPPSLLAAELLQLRVFAGYAGWSAGQLRKEVEEGAWYLVPAESGDVFAGDPSRLWQEVLRRQGGDLAFVSTFPDDPTLN</sequence>
<dbReference type="SUPFAM" id="SSF143456">
    <property type="entry name" value="VC0467-like"/>
    <property type="match status" value="1"/>
</dbReference>
<dbReference type="InterPro" id="IPR003774">
    <property type="entry name" value="AlgH-like"/>
</dbReference>
<comment type="similarity">
    <text evidence="1 2">Belongs to the UPF0301 (AlgH) family.</text>
</comment>
<dbReference type="Gene3D" id="3.40.1740.10">
    <property type="entry name" value="VC0467-like"/>
    <property type="match status" value="1"/>
</dbReference>
<dbReference type="EMBL" id="MTBP01000002">
    <property type="protein sequence ID" value="POM25170.1"/>
    <property type="molecule type" value="Genomic_DNA"/>
</dbReference>
<keyword evidence="4" id="KW-1185">Reference proteome</keyword>
<organism evidence="3 4">
    <name type="scientific">Actinomadura rubteroloni</name>
    <dbReference type="NCBI Taxonomy" id="1926885"/>
    <lineage>
        <taxon>Bacteria</taxon>
        <taxon>Bacillati</taxon>
        <taxon>Actinomycetota</taxon>
        <taxon>Actinomycetes</taxon>
        <taxon>Streptosporangiales</taxon>
        <taxon>Thermomonosporaceae</taxon>
        <taxon>Actinomadura</taxon>
    </lineage>
</organism>
<evidence type="ECO:0000313" key="3">
    <source>
        <dbReference type="EMBL" id="POM25170.1"/>
    </source>
</evidence>
<dbReference type="PANTHER" id="PTHR30327:SF1">
    <property type="entry name" value="UPF0301 PROTEIN YQGE"/>
    <property type="match status" value="1"/>
</dbReference>
<gene>
    <name evidence="3" type="ORF">BTM25_38130</name>
</gene>
<dbReference type="AlphaFoldDB" id="A0A2P4UJG0"/>
<name>A0A2P4UJG0_9ACTN</name>
<evidence type="ECO:0000256" key="1">
    <source>
        <dbReference type="ARBA" id="ARBA00009600"/>
    </source>
</evidence>
<dbReference type="Proteomes" id="UP000242367">
    <property type="component" value="Unassembled WGS sequence"/>
</dbReference>
<dbReference type="Pfam" id="PF02622">
    <property type="entry name" value="DUF179"/>
    <property type="match status" value="1"/>
</dbReference>
<reference evidence="3 4" key="1">
    <citation type="journal article" date="2017" name="Chemistry">
        <title>Isolation, Biosynthesis and Chemical Modifications of Rubterolones A-F: Rare Tropolone Alkaloids from Actinomadura sp. 5-2.</title>
        <authorList>
            <person name="Guo H."/>
            <person name="Benndorf R."/>
            <person name="Leichnitz D."/>
            <person name="Klassen J.L."/>
            <person name="Vollmers J."/>
            <person name="Gorls H."/>
            <person name="Steinacker M."/>
            <person name="Weigel C."/>
            <person name="Dahse H.M."/>
            <person name="Kaster A.K."/>
            <person name="de Beer Z.W."/>
            <person name="Poulsen M."/>
            <person name="Beemelmanns C."/>
        </authorList>
    </citation>
    <scope>NUCLEOTIDE SEQUENCE [LARGE SCALE GENOMIC DNA]</scope>
    <source>
        <strain evidence="3 4">5-2</strain>
    </source>
</reference>
<dbReference type="HAMAP" id="MF_00758">
    <property type="entry name" value="UPF0301"/>
    <property type="match status" value="1"/>
</dbReference>
<evidence type="ECO:0000313" key="4">
    <source>
        <dbReference type="Proteomes" id="UP000242367"/>
    </source>
</evidence>
<comment type="caution">
    <text evidence="3">The sequence shown here is derived from an EMBL/GenBank/DDBJ whole genome shotgun (WGS) entry which is preliminary data.</text>
</comment>
<dbReference type="NCBIfam" id="NF001270">
    <property type="entry name" value="PRK00228.2-2"/>
    <property type="match status" value="1"/>
</dbReference>
<accession>A0A2P4UJG0</accession>
<evidence type="ECO:0000256" key="2">
    <source>
        <dbReference type="HAMAP-Rule" id="MF_00758"/>
    </source>
</evidence>
<proteinExistence type="inferred from homology"/>
<dbReference type="PANTHER" id="PTHR30327">
    <property type="entry name" value="UNCHARACTERIZED PROTEIN YQGE"/>
    <property type="match status" value="1"/>
</dbReference>
<dbReference type="GO" id="GO:0005829">
    <property type="term" value="C:cytosol"/>
    <property type="evidence" value="ECO:0007669"/>
    <property type="project" value="TreeGrafter"/>
</dbReference>
<protein>
    <recommendedName>
        <fullName evidence="2">UPF0301 protein BTM25_38130</fullName>
    </recommendedName>
</protein>